<dbReference type="Proteomes" id="UP000448867">
    <property type="component" value="Unassembled WGS sequence"/>
</dbReference>
<dbReference type="InterPro" id="IPR035901">
    <property type="entry name" value="GIY-YIG_endonuc_sf"/>
</dbReference>
<proteinExistence type="inferred from homology"/>
<evidence type="ECO:0000313" key="4">
    <source>
        <dbReference type="Proteomes" id="UP000448867"/>
    </source>
</evidence>
<dbReference type="PANTHER" id="PTHR34477:SF1">
    <property type="entry name" value="UPF0213 PROTEIN YHBQ"/>
    <property type="match status" value="1"/>
</dbReference>
<comment type="similarity">
    <text evidence="1">Belongs to the UPF0213 family.</text>
</comment>
<dbReference type="CDD" id="cd10456">
    <property type="entry name" value="GIY-YIG_UPF0213"/>
    <property type="match status" value="1"/>
</dbReference>
<dbReference type="AlphaFoldDB" id="A0A7X2J0D3"/>
<dbReference type="EMBL" id="WKKI01000024">
    <property type="protein sequence ID" value="MRX72939.1"/>
    <property type="molecule type" value="Genomic_DNA"/>
</dbReference>
<dbReference type="PANTHER" id="PTHR34477">
    <property type="entry name" value="UPF0213 PROTEIN YHBQ"/>
    <property type="match status" value="1"/>
</dbReference>
<feature type="domain" description="GIY-YIG" evidence="2">
    <location>
        <begin position="3"/>
        <end position="78"/>
    </location>
</feature>
<keyword evidence="4" id="KW-1185">Reference proteome</keyword>
<dbReference type="SUPFAM" id="SSF82771">
    <property type="entry name" value="GIY-YIG endonuclease"/>
    <property type="match status" value="1"/>
</dbReference>
<dbReference type="Gene3D" id="3.40.1440.10">
    <property type="entry name" value="GIY-YIG endonuclease"/>
    <property type="match status" value="1"/>
</dbReference>
<dbReference type="RefSeq" id="WP_154308116.1">
    <property type="nucleotide sequence ID" value="NZ_WKKI01000024.1"/>
</dbReference>
<reference evidence="3 4" key="1">
    <citation type="submission" date="2019-11" db="EMBL/GenBank/DDBJ databases">
        <title>Bacillus lacus genome.</title>
        <authorList>
            <person name="Allen C.J."/>
            <person name="Newman J.D."/>
        </authorList>
    </citation>
    <scope>NUCLEOTIDE SEQUENCE [LARGE SCALE GENOMIC DNA]</scope>
    <source>
        <strain evidence="3 4">KCTC 33946</strain>
    </source>
</reference>
<evidence type="ECO:0000313" key="3">
    <source>
        <dbReference type="EMBL" id="MRX72939.1"/>
    </source>
</evidence>
<sequence length="90" mass="10533">MESNHFFYVLKCSDGSYYAGYSNNVEKRVQTHNDGKGAKYTRSRRPVSLLYQEHHSTKGDALKAEQAFKKKSRKAKERYLLENQGRQKDE</sequence>
<dbReference type="OrthoDB" id="9807770at2"/>
<name>A0A7X2J0D3_9BACI</name>
<comment type="caution">
    <text evidence="3">The sequence shown here is derived from an EMBL/GenBank/DDBJ whole genome shotgun (WGS) entry which is preliminary data.</text>
</comment>
<accession>A0A7X2J0D3</accession>
<evidence type="ECO:0000256" key="1">
    <source>
        <dbReference type="ARBA" id="ARBA00007435"/>
    </source>
</evidence>
<dbReference type="SMART" id="SM00465">
    <property type="entry name" value="GIYc"/>
    <property type="match status" value="1"/>
</dbReference>
<protein>
    <submittedName>
        <fullName evidence="3">GIY-YIG nuclease family protein</fullName>
    </submittedName>
</protein>
<dbReference type="InterPro" id="IPR050190">
    <property type="entry name" value="UPF0213_domain"/>
</dbReference>
<dbReference type="PROSITE" id="PS50164">
    <property type="entry name" value="GIY_YIG"/>
    <property type="match status" value="1"/>
</dbReference>
<dbReference type="InterPro" id="IPR000305">
    <property type="entry name" value="GIY-YIG_endonuc"/>
</dbReference>
<organism evidence="3 4">
    <name type="scientific">Metabacillus lacus</name>
    <dbReference type="NCBI Taxonomy" id="1983721"/>
    <lineage>
        <taxon>Bacteria</taxon>
        <taxon>Bacillati</taxon>
        <taxon>Bacillota</taxon>
        <taxon>Bacilli</taxon>
        <taxon>Bacillales</taxon>
        <taxon>Bacillaceae</taxon>
        <taxon>Metabacillus</taxon>
    </lineage>
</organism>
<gene>
    <name evidence="3" type="ORF">GJU40_12385</name>
</gene>
<evidence type="ECO:0000259" key="2">
    <source>
        <dbReference type="PROSITE" id="PS50164"/>
    </source>
</evidence>
<dbReference type="Pfam" id="PF01541">
    <property type="entry name" value="GIY-YIG"/>
    <property type="match status" value="1"/>
</dbReference>